<keyword evidence="2" id="KW-1185">Reference proteome</keyword>
<protein>
    <recommendedName>
        <fullName evidence="3">YD repeat-containing protein</fullName>
    </recommendedName>
</protein>
<comment type="caution">
    <text evidence="1">The sequence shown here is derived from an EMBL/GenBank/DDBJ whole genome shotgun (WGS) entry which is preliminary data.</text>
</comment>
<organism evidence="1 2">
    <name type="scientific">Psychroserpens luteus</name>
    <dbReference type="NCBI Taxonomy" id="1434066"/>
    <lineage>
        <taxon>Bacteria</taxon>
        <taxon>Pseudomonadati</taxon>
        <taxon>Bacteroidota</taxon>
        <taxon>Flavobacteriia</taxon>
        <taxon>Flavobacteriales</taxon>
        <taxon>Flavobacteriaceae</taxon>
        <taxon>Psychroserpens</taxon>
    </lineage>
</organism>
<evidence type="ECO:0008006" key="3">
    <source>
        <dbReference type="Google" id="ProtNLM"/>
    </source>
</evidence>
<name>A0ABW5ZTR6_9FLAO</name>
<dbReference type="Proteomes" id="UP001597548">
    <property type="component" value="Unassembled WGS sequence"/>
</dbReference>
<accession>A0ABW5ZTR6</accession>
<gene>
    <name evidence="1" type="ORF">ACFS29_07130</name>
</gene>
<dbReference type="EMBL" id="JBHUOS010000004">
    <property type="protein sequence ID" value="MFD2915408.1"/>
    <property type="molecule type" value="Genomic_DNA"/>
</dbReference>
<dbReference type="Gene3D" id="2.180.10.10">
    <property type="entry name" value="RHS repeat-associated core"/>
    <property type="match status" value="1"/>
</dbReference>
<evidence type="ECO:0000313" key="1">
    <source>
        <dbReference type="EMBL" id="MFD2915408.1"/>
    </source>
</evidence>
<proteinExistence type="predicted"/>
<evidence type="ECO:0000313" key="2">
    <source>
        <dbReference type="Proteomes" id="UP001597548"/>
    </source>
</evidence>
<reference evidence="2" key="1">
    <citation type="journal article" date="2019" name="Int. J. Syst. Evol. Microbiol.">
        <title>The Global Catalogue of Microorganisms (GCM) 10K type strain sequencing project: providing services to taxonomists for standard genome sequencing and annotation.</title>
        <authorList>
            <consortium name="The Broad Institute Genomics Platform"/>
            <consortium name="The Broad Institute Genome Sequencing Center for Infectious Disease"/>
            <person name="Wu L."/>
            <person name="Ma J."/>
        </authorList>
    </citation>
    <scope>NUCLEOTIDE SEQUENCE [LARGE SCALE GENOMIC DNA]</scope>
    <source>
        <strain evidence="2">KCTC 32514</strain>
    </source>
</reference>
<sequence>MIAEFKAKESYRIWKTEKSLTKKDSVYYQRKSFKSYDSKNRLINISNFEFYYYNDNENRIEKTKSIYKREGKGTAKIDTQSYVYDKNGLLKYIIEKREKIDTIKSFKYDSEKNLIETKTNYRTINRVLENGLLKKKTLKEGGVESRVSEFDYDSLERPIIEHWVFSGNHRMKTRFDYYDSGKLFRETDSTFVQGTNPNEQIESRTEYKYDKNDSVVEIIKLGRVLGESDFKVREKKIIEWKKE</sequence>